<dbReference type="GO" id="GO:0016747">
    <property type="term" value="F:acyltransferase activity, transferring groups other than amino-acyl groups"/>
    <property type="evidence" value="ECO:0007669"/>
    <property type="project" value="InterPro"/>
</dbReference>
<feature type="domain" description="Acyltransferase 3" evidence="2">
    <location>
        <begin position="23"/>
        <end position="361"/>
    </location>
</feature>
<evidence type="ECO:0000259" key="3">
    <source>
        <dbReference type="Pfam" id="PF19040"/>
    </source>
</evidence>
<keyword evidence="5" id="KW-1185">Reference proteome</keyword>
<feature type="transmembrane region" description="Helical" evidence="1">
    <location>
        <begin position="163"/>
        <end position="180"/>
    </location>
</feature>
<dbReference type="KEGG" id="ldn:H9L06_09245"/>
<feature type="transmembrane region" description="Helical" evidence="1">
    <location>
        <begin position="347"/>
        <end position="364"/>
    </location>
</feature>
<dbReference type="GO" id="GO:0009103">
    <property type="term" value="P:lipopolysaccharide biosynthetic process"/>
    <property type="evidence" value="ECO:0007669"/>
    <property type="project" value="TreeGrafter"/>
</dbReference>
<dbReference type="AlphaFoldDB" id="A0A7G9S3L3"/>
<reference evidence="4 5" key="1">
    <citation type="submission" date="2020-08" db="EMBL/GenBank/DDBJ databases">
        <title>Genome sequence of Leucobacter denitrificans KACC 14055T.</title>
        <authorList>
            <person name="Hyun D.-W."/>
            <person name="Bae J.-W."/>
        </authorList>
    </citation>
    <scope>NUCLEOTIDE SEQUENCE [LARGE SCALE GENOMIC DNA]</scope>
    <source>
        <strain evidence="4 5">KACC 14055</strain>
    </source>
</reference>
<dbReference type="EMBL" id="CP060716">
    <property type="protein sequence ID" value="QNN62438.1"/>
    <property type="molecule type" value="Genomic_DNA"/>
</dbReference>
<evidence type="ECO:0000259" key="2">
    <source>
        <dbReference type="Pfam" id="PF01757"/>
    </source>
</evidence>
<accession>A0A7G9S3L3</accession>
<feature type="transmembrane region" description="Helical" evidence="1">
    <location>
        <begin position="230"/>
        <end position="247"/>
    </location>
</feature>
<keyword evidence="4" id="KW-0808">Transferase</keyword>
<feature type="transmembrane region" description="Helical" evidence="1">
    <location>
        <begin position="284"/>
        <end position="301"/>
    </location>
</feature>
<dbReference type="InterPro" id="IPR043968">
    <property type="entry name" value="SGNH"/>
</dbReference>
<dbReference type="InterPro" id="IPR050879">
    <property type="entry name" value="Acyltransferase_3"/>
</dbReference>
<organism evidence="4 5">
    <name type="scientific">Leucobacter denitrificans</name>
    <dbReference type="NCBI Taxonomy" id="683042"/>
    <lineage>
        <taxon>Bacteria</taxon>
        <taxon>Bacillati</taxon>
        <taxon>Actinomycetota</taxon>
        <taxon>Actinomycetes</taxon>
        <taxon>Micrococcales</taxon>
        <taxon>Microbacteriaceae</taxon>
        <taxon>Leucobacter</taxon>
    </lineage>
</organism>
<evidence type="ECO:0000313" key="5">
    <source>
        <dbReference type="Proteomes" id="UP000515934"/>
    </source>
</evidence>
<dbReference type="RefSeq" id="WP_187554908.1">
    <property type="nucleotide sequence ID" value="NZ_CP060716.1"/>
</dbReference>
<keyword evidence="1" id="KW-1133">Transmembrane helix</keyword>
<dbReference type="Proteomes" id="UP000515934">
    <property type="component" value="Chromosome"/>
</dbReference>
<feature type="transmembrane region" description="Helical" evidence="1">
    <location>
        <begin position="192"/>
        <end position="210"/>
    </location>
</feature>
<feature type="transmembrane region" description="Helical" evidence="1">
    <location>
        <begin position="27"/>
        <end position="44"/>
    </location>
</feature>
<sequence>MTNSPQNQVDSTGQSNKRKPFRADIQALRAIAVLLVVLNHIWPMRLSGGFVGVDVFFVISGFLITAHLLSELRRTNTVSLPKFYARRARRLLPAALLVGALTLVATLIWIPAERWSRIAKEIFASAAYFENWLLTASSVNYSDRGQAATPAQHYWSLSVEEQFYLLWPLTLVVLSTLLARRILGLRTERSKAILLAITIFAVLSFAFSVWQTDANRAAAYFNTFGRVWEFMIGAGIAVVAPAIAGWYQRRPVATLRGIAQLAGYAMIFWSALRFNDATAFPGPWALLPVAGTALVIVAGPETPRWSPAKLLAWKPVQYVGDISYSLYLWHWPVIVIVPFALAREVRLVDRLGMLALSFLLAALTKHFVEDPGRTKLFAQARPRRTLLATLASVGVVAALSAGAIAGAGVIHARETARIEAAIGSGCFGAAALKSGNTCEDPFGPALFPAGAESEAPWRASAPECQTAPEDRQILANGKPSYVECNFKNDASISDPYRVWLIGDSHAEHWRAPIFDIARANEWELHTTMQGGCPSVPVPMVQAFGAETTEAKQNACLEWIEEASARVLKNEPDLVIVSNFASTEVVEDGSGRPQSEQLADGMAVSLKAWSDAGARVVVIRDVPTAGEKLGADCVLLMGEKPRGCVAPQSEVLHVDPMVEALALVADPQITSIDLTRYFCLDNECSGVIGAVPVFYDADHVSASFARSLAPILQRELSVTLSIDLSEPVAAEM</sequence>
<name>A0A7G9S3L3_9MICO</name>
<proteinExistence type="predicted"/>
<dbReference type="Pfam" id="PF19040">
    <property type="entry name" value="SGNH"/>
    <property type="match status" value="1"/>
</dbReference>
<feature type="transmembrane region" description="Helical" evidence="1">
    <location>
        <begin position="254"/>
        <end position="272"/>
    </location>
</feature>
<feature type="transmembrane region" description="Helical" evidence="1">
    <location>
        <begin position="91"/>
        <end position="110"/>
    </location>
</feature>
<evidence type="ECO:0000256" key="1">
    <source>
        <dbReference type="SAM" id="Phobius"/>
    </source>
</evidence>
<keyword evidence="1" id="KW-0812">Transmembrane</keyword>
<protein>
    <submittedName>
        <fullName evidence="4">Acyltransferase</fullName>
    </submittedName>
</protein>
<feature type="transmembrane region" description="Helical" evidence="1">
    <location>
        <begin position="385"/>
        <end position="410"/>
    </location>
</feature>
<evidence type="ECO:0000313" key="4">
    <source>
        <dbReference type="EMBL" id="QNN62438.1"/>
    </source>
</evidence>
<dbReference type="Pfam" id="PF01757">
    <property type="entry name" value="Acyl_transf_3"/>
    <property type="match status" value="1"/>
</dbReference>
<keyword evidence="4" id="KW-0012">Acyltransferase</keyword>
<dbReference type="InterPro" id="IPR002656">
    <property type="entry name" value="Acyl_transf_3_dom"/>
</dbReference>
<feature type="transmembrane region" description="Helical" evidence="1">
    <location>
        <begin position="50"/>
        <end position="70"/>
    </location>
</feature>
<feature type="transmembrane region" description="Helical" evidence="1">
    <location>
        <begin position="322"/>
        <end position="341"/>
    </location>
</feature>
<keyword evidence="1" id="KW-0472">Membrane</keyword>
<dbReference type="GO" id="GO:0016020">
    <property type="term" value="C:membrane"/>
    <property type="evidence" value="ECO:0007669"/>
    <property type="project" value="TreeGrafter"/>
</dbReference>
<gene>
    <name evidence="4" type="ORF">H9L06_09245</name>
</gene>
<dbReference type="PANTHER" id="PTHR23028:SF53">
    <property type="entry name" value="ACYL_TRANSF_3 DOMAIN-CONTAINING PROTEIN"/>
    <property type="match status" value="1"/>
</dbReference>
<dbReference type="PANTHER" id="PTHR23028">
    <property type="entry name" value="ACETYLTRANSFERASE"/>
    <property type="match status" value="1"/>
</dbReference>
<feature type="domain" description="SGNH" evidence="3">
    <location>
        <begin position="480"/>
        <end position="712"/>
    </location>
</feature>